<accession>A0AAW0B3L9</accession>
<reference evidence="1 2" key="1">
    <citation type="journal article" date="2024" name="J Genomics">
        <title>Draft genome sequencing and assembly of Favolaschia claudopus CIRM-BRFM 2984 isolated from oak limbs.</title>
        <authorList>
            <person name="Navarro D."/>
            <person name="Drula E."/>
            <person name="Chaduli D."/>
            <person name="Cazenave R."/>
            <person name="Ahrendt S."/>
            <person name="Wang J."/>
            <person name="Lipzen A."/>
            <person name="Daum C."/>
            <person name="Barry K."/>
            <person name="Grigoriev I.V."/>
            <person name="Favel A."/>
            <person name="Rosso M.N."/>
            <person name="Martin F."/>
        </authorList>
    </citation>
    <scope>NUCLEOTIDE SEQUENCE [LARGE SCALE GENOMIC DNA]</scope>
    <source>
        <strain evidence="1 2">CIRM-BRFM 2984</strain>
    </source>
</reference>
<gene>
    <name evidence="1" type="ORF">R3P38DRAFT_2970120</name>
</gene>
<evidence type="ECO:0008006" key="3">
    <source>
        <dbReference type="Google" id="ProtNLM"/>
    </source>
</evidence>
<dbReference type="InterPro" id="IPR053720">
    <property type="entry name" value="Psm_Assembly_Chaperone"/>
</dbReference>
<dbReference type="Gene3D" id="3.30.230.90">
    <property type="match status" value="1"/>
</dbReference>
<evidence type="ECO:0000313" key="1">
    <source>
        <dbReference type="EMBL" id="KAK7020550.1"/>
    </source>
</evidence>
<dbReference type="AlphaFoldDB" id="A0AAW0B3L9"/>
<dbReference type="GO" id="GO:0043248">
    <property type="term" value="P:proteasome assembly"/>
    <property type="evidence" value="ECO:0007669"/>
    <property type="project" value="InterPro"/>
</dbReference>
<evidence type="ECO:0000313" key="2">
    <source>
        <dbReference type="Proteomes" id="UP001362999"/>
    </source>
</evidence>
<protein>
    <recommendedName>
        <fullName evidence="3">Proteasome assembly chaperone 3</fullName>
    </recommendedName>
</protein>
<sequence length="164" mass="17648">MFGFPSTMVRQITRELHGNSTEIVIQTFADRILVLVTQLGKVGNLIQATLPDTTPLLPAIQDPDQPNVRSLPEPPAAIQLTPLLGAAPSEHLQTLHCLYASQIATLLWTAGSSNPLEVTRRPIIIGVALRKSPATDDEGLSEHERSVFGGVMSMVQELLAAAPQ</sequence>
<organism evidence="1 2">
    <name type="scientific">Favolaschia claudopus</name>
    <dbReference type="NCBI Taxonomy" id="2862362"/>
    <lineage>
        <taxon>Eukaryota</taxon>
        <taxon>Fungi</taxon>
        <taxon>Dikarya</taxon>
        <taxon>Basidiomycota</taxon>
        <taxon>Agaricomycotina</taxon>
        <taxon>Agaricomycetes</taxon>
        <taxon>Agaricomycetidae</taxon>
        <taxon>Agaricales</taxon>
        <taxon>Marasmiineae</taxon>
        <taxon>Mycenaceae</taxon>
        <taxon>Favolaschia</taxon>
    </lineage>
</organism>
<proteinExistence type="predicted"/>
<dbReference type="Proteomes" id="UP001362999">
    <property type="component" value="Unassembled WGS sequence"/>
</dbReference>
<dbReference type="InterPro" id="IPR018788">
    <property type="entry name" value="Proteasome_assmbl_chp_3"/>
</dbReference>
<name>A0AAW0B3L9_9AGAR</name>
<dbReference type="PANTHER" id="PTHR31051:SF1">
    <property type="entry name" value="PROTEASOME ASSEMBLY CHAPERONE 3"/>
    <property type="match status" value="1"/>
</dbReference>
<dbReference type="PANTHER" id="PTHR31051">
    <property type="entry name" value="PROTEASOME ASSEMBLY CHAPERONE 3"/>
    <property type="match status" value="1"/>
</dbReference>
<keyword evidence="2" id="KW-1185">Reference proteome</keyword>
<dbReference type="EMBL" id="JAWWNJ010000041">
    <property type="protein sequence ID" value="KAK7020550.1"/>
    <property type="molecule type" value="Genomic_DNA"/>
</dbReference>
<comment type="caution">
    <text evidence="1">The sequence shown here is derived from an EMBL/GenBank/DDBJ whole genome shotgun (WGS) entry which is preliminary data.</text>
</comment>